<evidence type="ECO:0000256" key="5">
    <source>
        <dbReference type="ARBA" id="ARBA00023242"/>
    </source>
</evidence>
<evidence type="ECO:0000256" key="2">
    <source>
        <dbReference type="ARBA" id="ARBA00023015"/>
    </source>
</evidence>
<accession>A0ABM3HE06</accession>
<keyword evidence="4" id="KW-0804">Transcription</keyword>
<dbReference type="GeneID" id="125315025"/>
<dbReference type="Proteomes" id="UP000827889">
    <property type="component" value="Chromosome 5"/>
</dbReference>
<evidence type="ECO:0000313" key="8">
    <source>
        <dbReference type="RefSeq" id="XP_048134842.1"/>
    </source>
</evidence>
<protein>
    <submittedName>
        <fullName evidence="8">NAC domain-containing protein 86-like isoform X2</fullName>
    </submittedName>
</protein>
<evidence type="ECO:0000256" key="1">
    <source>
        <dbReference type="ARBA" id="ARBA00004123"/>
    </source>
</evidence>
<evidence type="ECO:0000256" key="4">
    <source>
        <dbReference type="ARBA" id="ARBA00023163"/>
    </source>
</evidence>
<keyword evidence="3" id="KW-0238">DNA-binding</keyword>
<comment type="subcellular location">
    <subcellularLocation>
        <location evidence="1">Nucleus</location>
    </subcellularLocation>
</comment>
<keyword evidence="2" id="KW-0805">Transcription regulation</keyword>
<proteinExistence type="predicted"/>
<feature type="domain" description="NAC" evidence="6">
    <location>
        <begin position="22"/>
        <end position="163"/>
    </location>
</feature>
<dbReference type="Gene3D" id="2.170.150.80">
    <property type="entry name" value="NAC domain"/>
    <property type="match status" value="1"/>
</dbReference>
<organism evidence="7 8">
    <name type="scientific">Rhodamnia argentea</name>
    <dbReference type="NCBI Taxonomy" id="178133"/>
    <lineage>
        <taxon>Eukaryota</taxon>
        <taxon>Viridiplantae</taxon>
        <taxon>Streptophyta</taxon>
        <taxon>Embryophyta</taxon>
        <taxon>Tracheophyta</taxon>
        <taxon>Spermatophyta</taxon>
        <taxon>Magnoliopsida</taxon>
        <taxon>eudicotyledons</taxon>
        <taxon>Gunneridae</taxon>
        <taxon>Pentapetalae</taxon>
        <taxon>rosids</taxon>
        <taxon>malvids</taxon>
        <taxon>Myrtales</taxon>
        <taxon>Myrtaceae</taxon>
        <taxon>Myrtoideae</taxon>
        <taxon>Myrteae</taxon>
        <taxon>Australasian group</taxon>
        <taxon>Rhodamnia</taxon>
    </lineage>
</organism>
<keyword evidence="7" id="KW-1185">Reference proteome</keyword>
<dbReference type="InterPro" id="IPR036093">
    <property type="entry name" value="NAC_dom_sf"/>
</dbReference>
<keyword evidence="5" id="KW-0539">Nucleus</keyword>
<reference evidence="8" key="1">
    <citation type="submission" date="2025-08" db="UniProtKB">
        <authorList>
            <consortium name="RefSeq"/>
        </authorList>
    </citation>
    <scope>IDENTIFICATION</scope>
    <source>
        <tissue evidence="8">Leaf</tissue>
    </source>
</reference>
<dbReference type="PANTHER" id="PTHR31989">
    <property type="entry name" value="NAC DOMAIN-CONTAINING PROTEIN 82-RELATED"/>
    <property type="match status" value="1"/>
</dbReference>
<dbReference type="RefSeq" id="XP_048134842.1">
    <property type="nucleotide sequence ID" value="XM_048278885.1"/>
</dbReference>
<evidence type="ECO:0000259" key="6">
    <source>
        <dbReference type="PROSITE" id="PS51005"/>
    </source>
</evidence>
<dbReference type="InterPro" id="IPR003441">
    <property type="entry name" value="NAC-dom"/>
</dbReference>
<gene>
    <name evidence="8" type="primary">LOC125315025</name>
</gene>
<evidence type="ECO:0000313" key="7">
    <source>
        <dbReference type="Proteomes" id="UP000827889"/>
    </source>
</evidence>
<name>A0ABM3HE06_9MYRT</name>
<sequence length="174" mass="20135">MESRICPMNSDVKANALFLQRVKVGYGFRPTEEELINYLKSEELGLGEGFCIIPTLQDIYKINPWDLPDEFNEKSIIPSNDQEWWFICPQTQSKRISRKTRCGSSWKISSDHKDVKAGKDSKKIGYKKILVFPSDAPTTWVIHEYHLLDSDVLNLSLFYLLQLVRFARCTNSIV</sequence>
<dbReference type="Pfam" id="PF02365">
    <property type="entry name" value="NAM"/>
    <property type="match status" value="1"/>
</dbReference>
<evidence type="ECO:0000256" key="3">
    <source>
        <dbReference type="ARBA" id="ARBA00023125"/>
    </source>
</evidence>
<dbReference type="PROSITE" id="PS51005">
    <property type="entry name" value="NAC"/>
    <property type="match status" value="1"/>
</dbReference>
<dbReference type="SUPFAM" id="SSF101941">
    <property type="entry name" value="NAC domain"/>
    <property type="match status" value="1"/>
</dbReference>